<sequence>MPQGGEFAHLIRQHFATLLGWKGKTLPSHDEQDSHMNINDGLEDLSSNPDYPYRNGPGHPSASPKTLAIMWRMMSEDQIDSFRPNFNQPIDSPDNVHLLDLAVKTFLELFKCKEYTGIDMDNVNEEIIRNAIHCHVTWQLRRRYRQENKWEPGKKAEHSKNV</sequence>
<organism evidence="2 5">
    <name type="scientific">Puccinia graminis f. sp. tritici</name>
    <dbReference type="NCBI Taxonomy" id="56615"/>
    <lineage>
        <taxon>Eukaryota</taxon>
        <taxon>Fungi</taxon>
        <taxon>Dikarya</taxon>
        <taxon>Basidiomycota</taxon>
        <taxon>Pucciniomycotina</taxon>
        <taxon>Pucciniomycetes</taxon>
        <taxon>Pucciniales</taxon>
        <taxon>Pucciniaceae</taxon>
        <taxon>Puccinia</taxon>
    </lineage>
</organism>
<accession>A0A5B0LZT2</accession>
<dbReference type="Proteomes" id="UP000324748">
    <property type="component" value="Unassembled WGS sequence"/>
</dbReference>
<dbReference type="EMBL" id="VDEP01000486">
    <property type="protein sequence ID" value="KAA1070052.1"/>
    <property type="molecule type" value="Genomic_DNA"/>
</dbReference>
<evidence type="ECO:0000313" key="4">
    <source>
        <dbReference type="Proteomes" id="UP000324748"/>
    </source>
</evidence>
<protein>
    <submittedName>
        <fullName evidence="2">Uncharacterized protein</fullName>
    </submittedName>
</protein>
<reference evidence="4 5" key="1">
    <citation type="submission" date="2019-05" db="EMBL/GenBank/DDBJ databases">
        <title>Emergence of the Ug99 lineage of the wheat stem rust pathogen through somatic hybridization.</title>
        <authorList>
            <person name="Li F."/>
            <person name="Upadhyaya N.M."/>
            <person name="Sperschneider J."/>
            <person name="Matny O."/>
            <person name="Nguyen-Phuc H."/>
            <person name="Mago R."/>
            <person name="Raley C."/>
            <person name="Miller M.E."/>
            <person name="Silverstein K.A.T."/>
            <person name="Henningsen E."/>
            <person name="Hirsch C.D."/>
            <person name="Visser B."/>
            <person name="Pretorius Z.A."/>
            <person name="Steffenson B.J."/>
            <person name="Schwessinger B."/>
            <person name="Dodds P.N."/>
            <person name="Figueroa M."/>
        </authorList>
    </citation>
    <scope>NUCLEOTIDE SEQUENCE [LARGE SCALE GENOMIC DNA]</scope>
    <source>
        <strain evidence="3">21-0</strain>
        <strain evidence="2 5">Ug99</strain>
    </source>
</reference>
<comment type="caution">
    <text evidence="2">The sequence shown here is derived from an EMBL/GenBank/DDBJ whole genome shotgun (WGS) entry which is preliminary data.</text>
</comment>
<dbReference type="AlphaFoldDB" id="A0A5B0LZT2"/>
<dbReference type="OrthoDB" id="2507498at2759"/>
<dbReference type="EMBL" id="VSWC01000170">
    <property type="protein sequence ID" value="KAA1071251.1"/>
    <property type="molecule type" value="Genomic_DNA"/>
</dbReference>
<evidence type="ECO:0000313" key="3">
    <source>
        <dbReference type="EMBL" id="KAA1071251.1"/>
    </source>
</evidence>
<gene>
    <name evidence="3" type="ORF">PGT21_001186</name>
    <name evidence="2" type="ORF">PGTUg99_005473</name>
</gene>
<keyword evidence="4" id="KW-1185">Reference proteome</keyword>
<feature type="region of interest" description="Disordered" evidence="1">
    <location>
        <begin position="29"/>
        <end position="61"/>
    </location>
</feature>
<evidence type="ECO:0000256" key="1">
    <source>
        <dbReference type="SAM" id="MobiDB-lite"/>
    </source>
</evidence>
<evidence type="ECO:0000313" key="2">
    <source>
        <dbReference type="EMBL" id="KAA1070052.1"/>
    </source>
</evidence>
<proteinExistence type="predicted"/>
<dbReference type="Proteomes" id="UP000325313">
    <property type="component" value="Unassembled WGS sequence"/>
</dbReference>
<evidence type="ECO:0000313" key="5">
    <source>
        <dbReference type="Proteomes" id="UP000325313"/>
    </source>
</evidence>
<name>A0A5B0LZT2_PUCGR</name>